<proteinExistence type="inferred from homology"/>
<dbReference type="PANTHER" id="PTHR43071:SF1">
    <property type="entry name" value="2-AMINO-4-HYDROXY-6-HYDROXYMETHYLDIHYDROPTERIDINE PYROPHOSPHOKINASE"/>
    <property type="match status" value="1"/>
</dbReference>
<protein>
    <recommendedName>
        <fullName evidence="4">2-amino-4-hydroxy-6-hydroxymethyldihydropteridine pyrophosphokinase</fullName>
        <ecNumber evidence="3">2.7.6.3</ecNumber>
    </recommendedName>
    <alternativeName>
        <fullName evidence="11">6-hydroxymethyl-7,8-dihydropterin pyrophosphokinase</fullName>
    </alternativeName>
    <alternativeName>
        <fullName evidence="12">7,8-dihydro-6-hydroxymethylpterin-pyrophosphokinase</fullName>
    </alternativeName>
</protein>
<evidence type="ECO:0000313" key="15">
    <source>
        <dbReference type="Proteomes" id="UP000626148"/>
    </source>
</evidence>
<dbReference type="Gene3D" id="3.30.70.560">
    <property type="entry name" value="7,8-Dihydro-6-hydroxymethylpterin-pyrophosphokinase HPPK"/>
    <property type="match status" value="1"/>
</dbReference>
<dbReference type="GO" id="GO:0005524">
    <property type="term" value="F:ATP binding"/>
    <property type="evidence" value="ECO:0007669"/>
    <property type="project" value="UniProtKB-KW"/>
</dbReference>
<dbReference type="RefSeq" id="WP_189607644.1">
    <property type="nucleotide sequence ID" value="NZ_BMXR01000002.1"/>
</dbReference>
<dbReference type="Pfam" id="PF01288">
    <property type="entry name" value="HPPK"/>
    <property type="match status" value="1"/>
</dbReference>
<keyword evidence="9" id="KW-0289">Folate biosynthesis</keyword>
<comment type="caution">
    <text evidence="14">The sequence shown here is derived from an EMBL/GenBank/DDBJ whole genome shotgun (WGS) entry which is preliminary data.</text>
</comment>
<reference evidence="14" key="1">
    <citation type="journal article" date="2014" name="Int. J. Syst. Evol. Microbiol.">
        <title>Complete genome sequence of Corynebacterium casei LMG S-19264T (=DSM 44701T), isolated from a smear-ripened cheese.</title>
        <authorList>
            <consortium name="US DOE Joint Genome Institute (JGI-PGF)"/>
            <person name="Walter F."/>
            <person name="Albersmeier A."/>
            <person name="Kalinowski J."/>
            <person name="Ruckert C."/>
        </authorList>
    </citation>
    <scope>NUCLEOTIDE SEQUENCE</scope>
    <source>
        <strain evidence="14">KCTC 22169</strain>
    </source>
</reference>
<comment type="pathway">
    <text evidence="1">Cofactor biosynthesis; tetrahydrofolate biosynthesis; 2-amino-4-hydroxy-6-hydroxymethyl-7,8-dihydropteridine diphosphate from 7,8-dihydroneopterin triphosphate: step 4/4.</text>
</comment>
<evidence type="ECO:0000256" key="6">
    <source>
        <dbReference type="ARBA" id="ARBA00022741"/>
    </source>
</evidence>
<keyword evidence="6" id="KW-0547">Nucleotide-binding</keyword>
<evidence type="ECO:0000256" key="3">
    <source>
        <dbReference type="ARBA" id="ARBA00013253"/>
    </source>
</evidence>
<name>A0A918N6Z3_9GAMM</name>
<dbReference type="CDD" id="cd00483">
    <property type="entry name" value="HPPK"/>
    <property type="match status" value="1"/>
</dbReference>
<keyword evidence="7" id="KW-0418">Kinase</keyword>
<evidence type="ECO:0000256" key="8">
    <source>
        <dbReference type="ARBA" id="ARBA00022840"/>
    </source>
</evidence>
<dbReference type="GO" id="GO:0003848">
    <property type="term" value="F:2-amino-4-hydroxy-6-hydroxymethyldihydropteridine diphosphokinase activity"/>
    <property type="evidence" value="ECO:0007669"/>
    <property type="project" value="UniProtKB-EC"/>
</dbReference>
<dbReference type="EMBL" id="BMXR01000002">
    <property type="protein sequence ID" value="GGX45669.1"/>
    <property type="molecule type" value="Genomic_DNA"/>
</dbReference>
<dbReference type="InterPro" id="IPR000550">
    <property type="entry name" value="Hppk"/>
</dbReference>
<reference evidence="14" key="2">
    <citation type="submission" date="2020-09" db="EMBL/GenBank/DDBJ databases">
        <authorList>
            <person name="Sun Q."/>
            <person name="Kim S."/>
        </authorList>
    </citation>
    <scope>NUCLEOTIDE SEQUENCE</scope>
    <source>
        <strain evidence="14">KCTC 22169</strain>
    </source>
</reference>
<evidence type="ECO:0000256" key="12">
    <source>
        <dbReference type="ARBA" id="ARBA00033413"/>
    </source>
</evidence>
<keyword evidence="5" id="KW-0808">Transferase</keyword>
<dbReference type="AlphaFoldDB" id="A0A918N6Z3"/>
<dbReference type="GO" id="GO:0046656">
    <property type="term" value="P:folic acid biosynthetic process"/>
    <property type="evidence" value="ECO:0007669"/>
    <property type="project" value="UniProtKB-KW"/>
</dbReference>
<sequence>MTRAYIALGSNLGVPEDHLSGALDAIDGLPDTTLEQTSRWYRTAPIGGPPDQPDFLNAVCQIDTRLAPYDLLHALQRIEQDFGRVRLERWGPRTLDLDIILYGDRIQNDPELTLPHPRAQERAFVLVPLADLDPTAAIQGKPVTDWFSKVADQAITPIIA</sequence>
<evidence type="ECO:0000256" key="5">
    <source>
        <dbReference type="ARBA" id="ARBA00022679"/>
    </source>
</evidence>
<evidence type="ECO:0000256" key="4">
    <source>
        <dbReference type="ARBA" id="ARBA00016218"/>
    </source>
</evidence>
<dbReference type="EC" id="2.7.6.3" evidence="3"/>
<dbReference type="SUPFAM" id="SSF55083">
    <property type="entry name" value="6-hydroxymethyl-7,8-dihydropterin pyrophosphokinase, HPPK"/>
    <property type="match status" value="1"/>
</dbReference>
<dbReference type="PANTHER" id="PTHR43071">
    <property type="entry name" value="2-AMINO-4-HYDROXY-6-HYDROXYMETHYLDIHYDROPTERIDINE PYROPHOSPHOKINASE"/>
    <property type="match status" value="1"/>
</dbReference>
<gene>
    <name evidence="14" type="ORF">GCM10007392_10880</name>
</gene>
<comment type="similarity">
    <text evidence="2">Belongs to the HPPK family.</text>
</comment>
<dbReference type="Proteomes" id="UP000626148">
    <property type="component" value="Unassembled WGS sequence"/>
</dbReference>
<dbReference type="InterPro" id="IPR035907">
    <property type="entry name" value="Hppk_sf"/>
</dbReference>
<keyword evidence="15" id="KW-1185">Reference proteome</keyword>
<comment type="function">
    <text evidence="10">Catalyzes the transfer of pyrophosphate from adenosine triphosphate (ATP) to 6-hydroxymethyl-7,8-dihydropterin, an enzymatic step in folate biosynthesis pathway.</text>
</comment>
<dbReference type="NCBIfam" id="TIGR01498">
    <property type="entry name" value="folK"/>
    <property type="match status" value="1"/>
</dbReference>
<accession>A0A918N6Z3</accession>
<keyword evidence="8" id="KW-0067">ATP-binding</keyword>
<evidence type="ECO:0000259" key="13">
    <source>
        <dbReference type="PROSITE" id="PS00794"/>
    </source>
</evidence>
<organism evidence="14 15">
    <name type="scientific">Saccharospirillum salsuginis</name>
    <dbReference type="NCBI Taxonomy" id="418750"/>
    <lineage>
        <taxon>Bacteria</taxon>
        <taxon>Pseudomonadati</taxon>
        <taxon>Pseudomonadota</taxon>
        <taxon>Gammaproteobacteria</taxon>
        <taxon>Oceanospirillales</taxon>
        <taxon>Saccharospirillaceae</taxon>
        <taxon>Saccharospirillum</taxon>
    </lineage>
</organism>
<evidence type="ECO:0000256" key="10">
    <source>
        <dbReference type="ARBA" id="ARBA00029409"/>
    </source>
</evidence>
<evidence type="ECO:0000313" key="14">
    <source>
        <dbReference type="EMBL" id="GGX45669.1"/>
    </source>
</evidence>
<evidence type="ECO:0000256" key="11">
    <source>
        <dbReference type="ARBA" id="ARBA00029766"/>
    </source>
</evidence>
<dbReference type="PROSITE" id="PS00794">
    <property type="entry name" value="HPPK"/>
    <property type="match status" value="1"/>
</dbReference>
<evidence type="ECO:0000256" key="7">
    <source>
        <dbReference type="ARBA" id="ARBA00022777"/>
    </source>
</evidence>
<evidence type="ECO:0000256" key="2">
    <source>
        <dbReference type="ARBA" id="ARBA00005810"/>
    </source>
</evidence>
<dbReference type="GO" id="GO:0016301">
    <property type="term" value="F:kinase activity"/>
    <property type="evidence" value="ECO:0007669"/>
    <property type="project" value="UniProtKB-KW"/>
</dbReference>
<evidence type="ECO:0000256" key="9">
    <source>
        <dbReference type="ARBA" id="ARBA00022909"/>
    </source>
</evidence>
<feature type="domain" description="7,8-dihydro-6-hydroxymethylpterin-pyrophosphokinase" evidence="13">
    <location>
        <begin position="89"/>
        <end position="100"/>
    </location>
</feature>
<evidence type="ECO:0000256" key="1">
    <source>
        <dbReference type="ARBA" id="ARBA00005051"/>
    </source>
</evidence>